<sequence length="219" mass="24106">MGVEDLLDRENQVTDCDLDDDSSQCSEDWNVEAIANDPMYYALRALIGNNDSRAYFKSIGLDQRGAAAHSPLTQQQKSPQTEYQQHSQLDRNLEPVSPKVICGLADMLLILSSGNQLPGEVKCGSYSLCCAVKYGVEPCCWIPPAGKYRVTTSDVGAVVKSASASLVWKACWNCWKNILRDPRYTGSYFSEDRGQLGDGLHWISADHIRITAGKSPPAK</sequence>
<dbReference type="Proteomes" id="UP001279734">
    <property type="component" value="Unassembled WGS sequence"/>
</dbReference>
<dbReference type="AlphaFoldDB" id="A0AAD3SXZ4"/>
<evidence type="ECO:0000256" key="1">
    <source>
        <dbReference type="SAM" id="MobiDB-lite"/>
    </source>
</evidence>
<reference evidence="2" key="1">
    <citation type="submission" date="2023-05" db="EMBL/GenBank/DDBJ databases">
        <title>Nepenthes gracilis genome sequencing.</title>
        <authorList>
            <person name="Fukushima K."/>
        </authorList>
    </citation>
    <scope>NUCLEOTIDE SEQUENCE</scope>
    <source>
        <strain evidence="2">SING2019-196</strain>
    </source>
</reference>
<keyword evidence="3" id="KW-1185">Reference proteome</keyword>
<feature type="compositionally biased region" description="Polar residues" evidence="1">
    <location>
        <begin position="71"/>
        <end position="87"/>
    </location>
</feature>
<gene>
    <name evidence="2" type="ORF">Nepgr_020353</name>
</gene>
<organism evidence="2 3">
    <name type="scientific">Nepenthes gracilis</name>
    <name type="common">Slender pitcher plant</name>
    <dbReference type="NCBI Taxonomy" id="150966"/>
    <lineage>
        <taxon>Eukaryota</taxon>
        <taxon>Viridiplantae</taxon>
        <taxon>Streptophyta</taxon>
        <taxon>Embryophyta</taxon>
        <taxon>Tracheophyta</taxon>
        <taxon>Spermatophyta</taxon>
        <taxon>Magnoliopsida</taxon>
        <taxon>eudicotyledons</taxon>
        <taxon>Gunneridae</taxon>
        <taxon>Pentapetalae</taxon>
        <taxon>Caryophyllales</taxon>
        <taxon>Nepenthaceae</taxon>
        <taxon>Nepenthes</taxon>
    </lineage>
</organism>
<accession>A0AAD3SXZ4</accession>
<comment type="caution">
    <text evidence="2">The sequence shown here is derived from an EMBL/GenBank/DDBJ whole genome shotgun (WGS) entry which is preliminary data.</text>
</comment>
<proteinExistence type="predicted"/>
<feature type="compositionally biased region" description="Basic and acidic residues" evidence="1">
    <location>
        <begin position="1"/>
        <end position="12"/>
    </location>
</feature>
<evidence type="ECO:0000313" key="2">
    <source>
        <dbReference type="EMBL" id="GMH18512.1"/>
    </source>
</evidence>
<feature type="region of interest" description="Disordered" evidence="1">
    <location>
        <begin position="1"/>
        <end position="21"/>
    </location>
</feature>
<protein>
    <submittedName>
        <fullName evidence="2">Uncharacterized protein</fullName>
    </submittedName>
</protein>
<feature type="region of interest" description="Disordered" evidence="1">
    <location>
        <begin position="67"/>
        <end position="89"/>
    </location>
</feature>
<evidence type="ECO:0000313" key="3">
    <source>
        <dbReference type="Proteomes" id="UP001279734"/>
    </source>
</evidence>
<dbReference type="EMBL" id="BSYO01000019">
    <property type="protein sequence ID" value="GMH18512.1"/>
    <property type="molecule type" value="Genomic_DNA"/>
</dbReference>
<name>A0AAD3SXZ4_NEPGR</name>